<gene>
    <name evidence="3" type="ORF">FHS27_004927</name>
</gene>
<dbReference type="Gene3D" id="1.10.1660.10">
    <property type="match status" value="1"/>
</dbReference>
<evidence type="ECO:0000256" key="1">
    <source>
        <dbReference type="SAM" id="MobiDB-lite"/>
    </source>
</evidence>
<dbReference type="InterPro" id="IPR009061">
    <property type="entry name" value="DNA-bd_dom_put_sf"/>
</dbReference>
<evidence type="ECO:0000313" key="4">
    <source>
        <dbReference type="Proteomes" id="UP000536179"/>
    </source>
</evidence>
<keyword evidence="3" id="KW-0238">DNA-binding</keyword>
<feature type="region of interest" description="Disordered" evidence="1">
    <location>
        <begin position="132"/>
        <end position="165"/>
    </location>
</feature>
<comment type="caution">
    <text evidence="3">The sequence shown here is derived from an EMBL/GenBank/DDBJ whole genome shotgun (WGS) entry which is preliminary data.</text>
</comment>
<name>A0A7W5H8K2_9BACT</name>
<dbReference type="SUPFAM" id="SSF46955">
    <property type="entry name" value="Putative DNA-binding domain"/>
    <property type="match status" value="1"/>
</dbReference>
<accession>A0A7W5H8K2</accession>
<sequence length="229" mass="25395">MDLTFPIADLRTLVALALKQADYVPTASARVRAVPDTRTIRYYTTLGLVDRPKQMRGRTAYYGPKHVMQLVAIKRLQAENLTLSDIQERLVALPPKRLKTLAKLPTDFWENAKDYLDAPPLKANHEAISVSSVDAQPDRSGEEFWSRTAATPTRPRSPHRDQSVTGVAQSLCIRLRPQVQMSIDTTAPAEVVDAARLQRLQSAAESLISELVRQGLIDPPSPPRHDAGS</sequence>
<keyword evidence="4" id="KW-1185">Reference proteome</keyword>
<dbReference type="Proteomes" id="UP000536179">
    <property type="component" value="Unassembled WGS sequence"/>
</dbReference>
<evidence type="ECO:0000259" key="2">
    <source>
        <dbReference type="Pfam" id="PF13411"/>
    </source>
</evidence>
<dbReference type="GO" id="GO:0006355">
    <property type="term" value="P:regulation of DNA-templated transcription"/>
    <property type="evidence" value="ECO:0007669"/>
    <property type="project" value="InterPro"/>
</dbReference>
<dbReference type="AlphaFoldDB" id="A0A7W5H8K2"/>
<dbReference type="GO" id="GO:0003677">
    <property type="term" value="F:DNA binding"/>
    <property type="evidence" value="ECO:0007669"/>
    <property type="project" value="UniProtKB-KW"/>
</dbReference>
<dbReference type="Pfam" id="PF13411">
    <property type="entry name" value="MerR_1"/>
    <property type="match status" value="1"/>
</dbReference>
<reference evidence="3 4" key="1">
    <citation type="submission" date="2020-08" db="EMBL/GenBank/DDBJ databases">
        <title>Genomic Encyclopedia of Type Strains, Phase III (KMG-III): the genomes of soil and plant-associated and newly described type strains.</title>
        <authorList>
            <person name="Whitman W."/>
        </authorList>
    </citation>
    <scope>NUCLEOTIDE SEQUENCE [LARGE SCALE GENOMIC DNA]</scope>
    <source>
        <strain evidence="3 4">CECT 8075</strain>
    </source>
</reference>
<proteinExistence type="predicted"/>
<dbReference type="CDD" id="cd00592">
    <property type="entry name" value="HTH_MerR-like"/>
    <property type="match status" value="1"/>
</dbReference>
<organism evidence="3 4">
    <name type="scientific">Aporhodopirellula rubra</name>
    <dbReference type="NCBI Taxonomy" id="980271"/>
    <lineage>
        <taxon>Bacteria</taxon>
        <taxon>Pseudomonadati</taxon>
        <taxon>Planctomycetota</taxon>
        <taxon>Planctomycetia</taxon>
        <taxon>Pirellulales</taxon>
        <taxon>Pirellulaceae</taxon>
        <taxon>Aporhodopirellula</taxon>
    </lineage>
</organism>
<dbReference type="RefSeq" id="WP_184307428.1">
    <property type="nucleotide sequence ID" value="NZ_JACHXU010000020.1"/>
</dbReference>
<feature type="compositionally biased region" description="Basic and acidic residues" evidence="1">
    <location>
        <begin position="136"/>
        <end position="145"/>
    </location>
</feature>
<feature type="domain" description="HTH merR-type" evidence="2">
    <location>
        <begin position="37"/>
        <end position="90"/>
    </location>
</feature>
<dbReference type="InterPro" id="IPR000551">
    <property type="entry name" value="MerR-type_HTH_dom"/>
</dbReference>
<dbReference type="EMBL" id="JACHXU010000020">
    <property type="protein sequence ID" value="MBB3209091.1"/>
    <property type="molecule type" value="Genomic_DNA"/>
</dbReference>
<protein>
    <submittedName>
        <fullName evidence="3">DNA-binding transcriptional MerR regulator</fullName>
    </submittedName>
</protein>
<evidence type="ECO:0000313" key="3">
    <source>
        <dbReference type="EMBL" id="MBB3209091.1"/>
    </source>
</evidence>